<dbReference type="InterPro" id="IPR044016">
    <property type="entry name" value="Big_13"/>
</dbReference>
<dbReference type="SUPFAM" id="SSF51120">
    <property type="entry name" value="beta-Roll"/>
    <property type="match status" value="1"/>
</dbReference>
<proteinExistence type="predicted"/>
<dbReference type="Pfam" id="PF19077">
    <property type="entry name" value="Big_13"/>
    <property type="match status" value="1"/>
</dbReference>
<dbReference type="Proteomes" id="UP000186309">
    <property type="component" value="Chromosome"/>
</dbReference>
<dbReference type="InterPro" id="IPR011049">
    <property type="entry name" value="Serralysin-like_metalloprot_C"/>
</dbReference>
<dbReference type="RefSeq" id="WP_076347922.1">
    <property type="nucleotide sequence ID" value="NZ_CP019082.1"/>
</dbReference>
<accession>A0A1U7CT26</accession>
<sequence>MHRDIRTIFRNRFGLDRQQSLRARRRRATRLEILEDRTLLTASATLDIAAGTLSYALIGGPMDLSVSVDASDVYTFQDPSQTITLGAGASGWTLSGDGHTATGPAASFSQIAVIGDGSAFNDAVTIHSTNAPTTISTGAGDDVFTFDAPAIKAAVTLTNPLSGGADGDVVHFLTEGVAGTLATGQKGRESYQAAGGGLINITSVKPNFADSFAGLSISTSTLSINLNSLYTAPTALATTLSVVGSNVQVGVTDVPTRLFPNGSIAGLAIQGTSGGNSLTLDYTGGIPYGAGVTFSPPAASGGAENALVLQNGTFTQEAYLASGAGKGSLVFPNRQVNGVTIGNQIDFENLTPITDTLTVAGFTFTAPLGAQTVHVTDGPVVSGVQTTQINDGGTSHFELINFANKTSVAINTGSGGDLVAVNLTVPAAGLSSMSISTAGGDDAVAVVSLPASVALSVDTGAGTSNDIALSSSGSLAGIQGPVTVRSTGGTATLQLDDTADATGQNFVITPGQVTGGPLGSPVDYSGGGISSVQVRGGSGNDLFTFSNFGSPTTATAYVIDGGPGVDTLTVNSTLPTVNYSTPGILTFGAGQPTINYARIEEINLGQASAPPVGIPVVVYATEAQAFIQRTVARFTDAAPGGPVNYYASIDWGDGTPATGGVIVPTGVTGTYEILGGHSYAAAATSYPVNVTLTRQGGTSTTTTVGGVTINISTGGAANSVPNPIPSTAVVAAAPLSALGIPLVGRATAPLASTPGGVQIAAFTDSGTNLPPSGYTALIYWGDGSAPTVATQITATGTAGGVVYNVFGDHTYANLGSYPVTVLVTKPPTAVTAPVVAQSPPGAQAIAVSTATILDVPLRTVTGQLNPASDSGASSTDGITNVTQPNYFGLTDSPGASIAVVATPTSGTPILLGATQSDNSGAWSVTSTAALANGAYTITIYASDHFDASNVVTNVLPQTLLIDTVGPKVVNTVFTPKSGYVTVTYQDYGGAANAGSGLNLTTVQDPSNYNFAFVSSIVRGYKPPARWLLGPIATTPGTTTGPQEATVLINGGTPIRGGIYQLKITSASPTALGGVQDLAGNALDGEFYGTFPSGNNAGGGDFIARLDSIHNTVFAPQTVVGPGKPAKTPVKKPVKVVKTPPVRTPPVRKVPVKVVHAPPARAAR</sequence>
<dbReference type="OrthoDB" id="290773at2"/>
<dbReference type="Gene3D" id="2.60.40.10">
    <property type="entry name" value="Immunoglobulins"/>
    <property type="match status" value="1"/>
</dbReference>
<protein>
    <recommendedName>
        <fullName evidence="1">Bacterial Ig-like domain-containing protein</fullName>
    </recommendedName>
</protein>
<dbReference type="KEGG" id="pbor:BSF38_03632"/>
<name>A0A1U7CT26_9BACT</name>
<reference evidence="3" key="1">
    <citation type="submission" date="2016-12" db="EMBL/GenBank/DDBJ databases">
        <title>Comparative genomics of four Isosphaeraceae planctomycetes: a common pool of plasmids and glycoside hydrolase genes.</title>
        <authorList>
            <person name="Ivanova A."/>
        </authorList>
    </citation>
    <scope>NUCLEOTIDE SEQUENCE [LARGE SCALE GENOMIC DNA]</scope>
    <source>
        <strain evidence="3">PX4</strain>
    </source>
</reference>
<evidence type="ECO:0000259" key="1">
    <source>
        <dbReference type="Pfam" id="PF19077"/>
    </source>
</evidence>
<evidence type="ECO:0000313" key="3">
    <source>
        <dbReference type="Proteomes" id="UP000186309"/>
    </source>
</evidence>
<feature type="domain" description="Bacterial Ig-like" evidence="1">
    <location>
        <begin position="859"/>
        <end position="963"/>
    </location>
</feature>
<dbReference type="EMBL" id="CP019082">
    <property type="protein sequence ID" value="APW62100.1"/>
    <property type="molecule type" value="Genomic_DNA"/>
</dbReference>
<gene>
    <name evidence="2" type="ORF">BSF38_03632</name>
</gene>
<dbReference type="STRING" id="1387353.BSF38_03632"/>
<organism evidence="2 3">
    <name type="scientific">Paludisphaera borealis</name>
    <dbReference type="NCBI Taxonomy" id="1387353"/>
    <lineage>
        <taxon>Bacteria</taxon>
        <taxon>Pseudomonadati</taxon>
        <taxon>Planctomycetota</taxon>
        <taxon>Planctomycetia</taxon>
        <taxon>Isosphaerales</taxon>
        <taxon>Isosphaeraceae</taxon>
        <taxon>Paludisphaera</taxon>
    </lineage>
</organism>
<evidence type="ECO:0000313" key="2">
    <source>
        <dbReference type="EMBL" id="APW62100.1"/>
    </source>
</evidence>
<dbReference type="AlphaFoldDB" id="A0A1U7CT26"/>
<dbReference type="InterPro" id="IPR013783">
    <property type="entry name" value="Ig-like_fold"/>
</dbReference>
<keyword evidence="3" id="KW-1185">Reference proteome</keyword>